<dbReference type="Pfam" id="PF04542">
    <property type="entry name" value="Sigma70_r2"/>
    <property type="match status" value="1"/>
</dbReference>
<evidence type="ECO:0000256" key="1">
    <source>
        <dbReference type="ARBA" id="ARBA00010641"/>
    </source>
</evidence>
<dbReference type="GO" id="GO:0016987">
    <property type="term" value="F:sigma factor activity"/>
    <property type="evidence" value="ECO:0007669"/>
    <property type="project" value="UniProtKB-KW"/>
</dbReference>
<keyword evidence="2" id="KW-0805">Transcription regulation</keyword>
<feature type="region of interest" description="Disordered" evidence="6">
    <location>
        <begin position="1"/>
        <end position="34"/>
    </location>
</feature>
<comment type="caution">
    <text evidence="9">The sequence shown here is derived from an EMBL/GenBank/DDBJ whole genome shotgun (WGS) entry which is preliminary data.</text>
</comment>
<dbReference type="NCBIfam" id="NF007225">
    <property type="entry name" value="PRK09643.1"/>
    <property type="match status" value="1"/>
</dbReference>
<dbReference type="InterPro" id="IPR039425">
    <property type="entry name" value="RNA_pol_sigma-70-like"/>
</dbReference>
<organism evidence="9 10">
    <name type="scientific">Kribbella voronezhensis</name>
    <dbReference type="NCBI Taxonomy" id="2512212"/>
    <lineage>
        <taxon>Bacteria</taxon>
        <taxon>Bacillati</taxon>
        <taxon>Actinomycetota</taxon>
        <taxon>Actinomycetes</taxon>
        <taxon>Propionibacteriales</taxon>
        <taxon>Kribbellaceae</taxon>
        <taxon>Kribbella</taxon>
    </lineage>
</organism>
<dbReference type="SUPFAM" id="SSF88946">
    <property type="entry name" value="Sigma2 domain of RNA polymerase sigma factors"/>
    <property type="match status" value="1"/>
</dbReference>
<dbReference type="Gene3D" id="1.10.10.10">
    <property type="entry name" value="Winged helix-like DNA-binding domain superfamily/Winged helix DNA-binding domain"/>
    <property type="match status" value="1"/>
</dbReference>
<dbReference type="RefSeq" id="WP_238158185.1">
    <property type="nucleotide sequence ID" value="NZ_SOCE01000001.1"/>
</dbReference>
<dbReference type="EMBL" id="SOCE01000001">
    <property type="protein sequence ID" value="TDU89887.1"/>
    <property type="molecule type" value="Genomic_DNA"/>
</dbReference>
<reference evidence="9 10" key="1">
    <citation type="submission" date="2019-03" db="EMBL/GenBank/DDBJ databases">
        <title>Genomic Encyclopedia of Type Strains, Phase III (KMG-III): the genomes of soil and plant-associated and newly described type strains.</title>
        <authorList>
            <person name="Whitman W."/>
        </authorList>
    </citation>
    <scope>NUCLEOTIDE SEQUENCE [LARGE SCALE GENOMIC DNA]</scope>
    <source>
        <strain evidence="9 10">VKM Ac-2575</strain>
    </source>
</reference>
<comment type="similarity">
    <text evidence="1">Belongs to the sigma-70 factor family. ECF subfamily.</text>
</comment>
<dbReference type="InterPro" id="IPR007627">
    <property type="entry name" value="RNA_pol_sigma70_r2"/>
</dbReference>
<dbReference type="Proteomes" id="UP000295151">
    <property type="component" value="Unassembled WGS sequence"/>
</dbReference>
<keyword evidence="4" id="KW-0238">DNA-binding</keyword>
<evidence type="ECO:0000259" key="8">
    <source>
        <dbReference type="Pfam" id="PF08281"/>
    </source>
</evidence>
<evidence type="ECO:0000259" key="7">
    <source>
        <dbReference type="Pfam" id="PF04542"/>
    </source>
</evidence>
<dbReference type="InterPro" id="IPR013249">
    <property type="entry name" value="RNA_pol_sigma70_r4_t2"/>
</dbReference>
<accession>A0A4R7TER8</accession>
<evidence type="ECO:0000313" key="10">
    <source>
        <dbReference type="Proteomes" id="UP000295151"/>
    </source>
</evidence>
<dbReference type="InterPro" id="IPR013324">
    <property type="entry name" value="RNA_pol_sigma_r3/r4-like"/>
</dbReference>
<dbReference type="AlphaFoldDB" id="A0A4R7TER8"/>
<dbReference type="SUPFAM" id="SSF88659">
    <property type="entry name" value="Sigma3 and sigma4 domains of RNA polymerase sigma factors"/>
    <property type="match status" value="1"/>
</dbReference>
<keyword evidence="5" id="KW-0804">Transcription</keyword>
<dbReference type="GO" id="GO:0006352">
    <property type="term" value="P:DNA-templated transcription initiation"/>
    <property type="evidence" value="ECO:0007669"/>
    <property type="project" value="InterPro"/>
</dbReference>
<keyword evidence="3" id="KW-0731">Sigma factor</keyword>
<feature type="domain" description="RNA polymerase sigma factor 70 region 4 type 2" evidence="8">
    <location>
        <begin position="158"/>
        <end position="210"/>
    </location>
</feature>
<dbReference type="Gene3D" id="1.10.1740.10">
    <property type="match status" value="1"/>
</dbReference>
<dbReference type="InterPro" id="IPR013325">
    <property type="entry name" value="RNA_pol_sigma_r2"/>
</dbReference>
<keyword evidence="10" id="KW-1185">Reference proteome</keyword>
<evidence type="ECO:0000256" key="6">
    <source>
        <dbReference type="SAM" id="MobiDB-lite"/>
    </source>
</evidence>
<dbReference type="InterPro" id="IPR036388">
    <property type="entry name" value="WH-like_DNA-bd_sf"/>
</dbReference>
<dbReference type="InterPro" id="IPR014284">
    <property type="entry name" value="RNA_pol_sigma-70_dom"/>
</dbReference>
<evidence type="ECO:0000256" key="5">
    <source>
        <dbReference type="ARBA" id="ARBA00023163"/>
    </source>
</evidence>
<evidence type="ECO:0000256" key="4">
    <source>
        <dbReference type="ARBA" id="ARBA00023125"/>
    </source>
</evidence>
<gene>
    <name evidence="9" type="ORF">EV138_3467</name>
</gene>
<protein>
    <submittedName>
        <fullName evidence="9">RNA polymerase sigma-70 factor (ECF subfamily)</fullName>
    </submittedName>
</protein>
<dbReference type="CDD" id="cd06171">
    <property type="entry name" value="Sigma70_r4"/>
    <property type="match status" value="1"/>
</dbReference>
<proteinExistence type="inferred from homology"/>
<dbReference type="GO" id="GO:0003677">
    <property type="term" value="F:DNA binding"/>
    <property type="evidence" value="ECO:0007669"/>
    <property type="project" value="UniProtKB-KW"/>
</dbReference>
<dbReference type="NCBIfam" id="TIGR02937">
    <property type="entry name" value="sigma70-ECF"/>
    <property type="match status" value="1"/>
</dbReference>
<dbReference type="PANTHER" id="PTHR43133">
    <property type="entry name" value="RNA POLYMERASE ECF-TYPE SIGMA FACTO"/>
    <property type="match status" value="1"/>
</dbReference>
<dbReference type="Pfam" id="PF08281">
    <property type="entry name" value="Sigma70_r4_2"/>
    <property type="match status" value="1"/>
</dbReference>
<feature type="region of interest" description="Disordered" evidence="6">
    <location>
        <begin position="127"/>
        <end position="151"/>
    </location>
</feature>
<name>A0A4R7TER8_9ACTN</name>
<sequence>MTSLDSDPTPPPRSEIPRIGPVSGSPEHPVAPRPTYETMDDHELLRLHVAGNPDSFGYLVKRHRDRMWAVAIRTLGEPEEAADALQEAFISAFRRADSFRGDAKVTTWLHRIVVNACLDRIRRRQVRQADPLPEDEDRAAELAGPAEDDPAEVRERRLDVLHALKQINSDQRSALVLVDMEGYSIEEAAAILGCAPGTVKSRCARGRAKLLPLLRHWQTTRGGSPEVPVAEVAKDPARTSADSVGTE</sequence>
<evidence type="ECO:0000313" key="9">
    <source>
        <dbReference type="EMBL" id="TDU89887.1"/>
    </source>
</evidence>
<dbReference type="PANTHER" id="PTHR43133:SF50">
    <property type="entry name" value="ECF RNA POLYMERASE SIGMA FACTOR SIGM"/>
    <property type="match status" value="1"/>
</dbReference>
<evidence type="ECO:0000256" key="3">
    <source>
        <dbReference type="ARBA" id="ARBA00023082"/>
    </source>
</evidence>
<feature type="region of interest" description="Disordered" evidence="6">
    <location>
        <begin position="221"/>
        <end position="247"/>
    </location>
</feature>
<evidence type="ECO:0000256" key="2">
    <source>
        <dbReference type="ARBA" id="ARBA00023015"/>
    </source>
</evidence>
<feature type="domain" description="RNA polymerase sigma-70 region 2" evidence="7">
    <location>
        <begin position="59"/>
        <end position="125"/>
    </location>
</feature>